<dbReference type="Gene3D" id="2.115.10.20">
    <property type="entry name" value="Glycosyl hydrolase domain, family 43"/>
    <property type="match status" value="2"/>
</dbReference>
<keyword evidence="2" id="KW-0808">Transferase</keyword>
<organism evidence="4 5">
    <name type="scientific">Rudanella paleaurantiibacter</name>
    <dbReference type="NCBI Taxonomy" id="2614655"/>
    <lineage>
        <taxon>Bacteria</taxon>
        <taxon>Pseudomonadati</taxon>
        <taxon>Bacteroidota</taxon>
        <taxon>Cytophagia</taxon>
        <taxon>Cytophagales</taxon>
        <taxon>Cytophagaceae</taxon>
        <taxon>Rudanella</taxon>
    </lineage>
</organism>
<protein>
    <submittedName>
        <fullName evidence="4">Glycosidase</fullName>
    </submittedName>
</protein>
<dbReference type="InterPro" id="IPR007184">
    <property type="entry name" value="Mannoside_phosphorylase"/>
</dbReference>
<dbReference type="CDD" id="cd18612">
    <property type="entry name" value="GH130_Lin0857-like"/>
    <property type="match status" value="1"/>
</dbReference>
<dbReference type="AlphaFoldDB" id="A0A7J5TTJ2"/>
<keyword evidence="1" id="KW-0328">Glycosyltransferase</keyword>
<dbReference type="PANTHER" id="PTHR34106:SF5">
    <property type="entry name" value="GLYCOSIDASE"/>
    <property type="match status" value="1"/>
</dbReference>
<dbReference type="SUPFAM" id="SSF75005">
    <property type="entry name" value="Arabinanase/levansucrase/invertase"/>
    <property type="match status" value="2"/>
</dbReference>
<dbReference type="RefSeq" id="WP_152126533.1">
    <property type="nucleotide sequence ID" value="NZ_WELI01000012.1"/>
</dbReference>
<sequence length="345" mass="38364">MKNYTLRRLSDQPIIRTADVRPSMPGFQVLGAFNPAACRFNDEIILLLRVAEGPAAGHIEPGWLHIPVLEETDGVPQLVVKRFREPITPYDPRVVTLEGTVYLTSISHLRVARSRDGIHFQIDPKPFLFPARADEAFGIEDARITFLEGTYWITYTAVSAHGPAVGLAKTTDFVHVERVGLVLPPPNKDVVLFPERINGKYQMLHRPMVSEIGKPSVWLAESLDGVHWGNHQFVFGPSTHSWESMKIGAGPEPLQTPDGWLVCYHGSDPTHRYGLGLALLDLDTPSRVLYRTAAPLLTPELDWERNGFFPNVVFSNGWVPQPNGSVLVYYGAADSGVGVCALEWR</sequence>
<dbReference type="PIRSF" id="PIRSF016202">
    <property type="entry name" value="PH1107"/>
    <property type="match status" value="1"/>
</dbReference>
<evidence type="ECO:0000313" key="4">
    <source>
        <dbReference type="EMBL" id="KAB7727070.1"/>
    </source>
</evidence>
<evidence type="ECO:0000256" key="3">
    <source>
        <dbReference type="ARBA" id="ARBA00024356"/>
    </source>
</evidence>
<evidence type="ECO:0000313" key="5">
    <source>
        <dbReference type="Proteomes" id="UP000488299"/>
    </source>
</evidence>
<name>A0A7J5TTJ2_9BACT</name>
<keyword evidence="5" id="KW-1185">Reference proteome</keyword>
<dbReference type="EMBL" id="WELI01000012">
    <property type="protein sequence ID" value="KAB7727070.1"/>
    <property type="molecule type" value="Genomic_DNA"/>
</dbReference>
<dbReference type="InterPro" id="IPR023296">
    <property type="entry name" value="Glyco_hydro_beta-prop_sf"/>
</dbReference>
<proteinExistence type="inferred from homology"/>
<keyword evidence="4" id="KW-0378">Hydrolase</keyword>
<dbReference type="PANTHER" id="PTHR34106">
    <property type="entry name" value="GLYCOSIDASE"/>
    <property type="match status" value="1"/>
</dbReference>
<reference evidence="4 5" key="1">
    <citation type="submission" date="2019-10" db="EMBL/GenBank/DDBJ databases">
        <title>Rudanella paleaurantiibacter sp. nov., isolated from sludge.</title>
        <authorList>
            <person name="Xu S.Q."/>
        </authorList>
    </citation>
    <scope>NUCLEOTIDE SEQUENCE [LARGE SCALE GENOMIC DNA]</scope>
    <source>
        <strain evidence="4 5">HX-22-17</strain>
    </source>
</reference>
<evidence type="ECO:0000256" key="1">
    <source>
        <dbReference type="ARBA" id="ARBA00022676"/>
    </source>
</evidence>
<gene>
    <name evidence="4" type="ORF">F5984_22810</name>
</gene>
<comment type="caution">
    <text evidence="4">The sequence shown here is derived from an EMBL/GenBank/DDBJ whole genome shotgun (WGS) entry which is preliminary data.</text>
</comment>
<keyword evidence="4" id="KW-0326">Glycosidase</keyword>
<comment type="similarity">
    <text evidence="3">Belongs to the glycosyl hydrolase 130 family.</text>
</comment>
<dbReference type="GO" id="GO:0016798">
    <property type="term" value="F:hydrolase activity, acting on glycosyl bonds"/>
    <property type="evidence" value="ECO:0007669"/>
    <property type="project" value="UniProtKB-KW"/>
</dbReference>
<dbReference type="Proteomes" id="UP000488299">
    <property type="component" value="Unassembled WGS sequence"/>
</dbReference>
<evidence type="ECO:0000256" key="2">
    <source>
        <dbReference type="ARBA" id="ARBA00022679"/>
    </source>
</evidence>
<dbReference type="GO" id="GO:0016757">
    <property type="term" value="F:glycosyltransferase activity"/>
    <property type="evidence" value="ECO:0007669"/>
    <property type="project" value="UniProtKB-KW"/>
</dbReference>
<accession>A0A7J5TTJ2</accession>
<dbReference type="Pfam" id="PF04041">
    <property type="entry name" value="Glyco_hydro_130"/>
    <property type="match status" value="1"/>
</dbReference>